<dbReference type="SUPFAM" id="SSF49764">
    <property type="entry name" value="HSP20-like chaperones"/>
    <property type="match status" value="1"/>
</dbReference>
<dbReference type="Proteomes" id="UP000077667">
    <property type="component" value="Chromosome"/>
</dbReference>
<dbReference type="STRING" id="1176587.A8C56_07435"/>
<dbReference type="PANTHER" id="PTHR11527">
    <property type="entry name" value="HEAT-SHOCK PROTEIN 20 FAMILY MEMBER"/>
    <property type="match status" value="1"/>
</dbReference>
<dbReference type="CDD" id="cd06464">
    <property type="entry name" value="ACD_sHsps-like"/>
    <property type="match status" value="1"/>
</dbReference>
<dbReference type="Pfam" id="PF00011">
    <property type="entry name" value="HSP20"/>
    <property type="match status" value="1"/>
</dbReference>
<gene>
    <name evidence="4" type="ORF">A8C56_07435</name>
</gene>
<dbReference type="KEGG" id="nia:A8C56_07435"/>
<proteinExistence type="inferred from homology"/>
<dbReference type="InterPro" id="IPR002068">
    <property type="entry name" value="A-crystallin/Hsp20_dom"/>
</dbReference>
<accession>A0A1A9I0H2</accession>
<name>A0A1A9I0H2_9BACT</name>
<dbReference type="RefSeq" id="WP_067754000.1">
    <property type="nucleotide sequence ID" value="NZ_CP015772.1"/>
</dbReference>
<organism evidence="4 5">
    <name type="scientific">Niabella ginsenosidivorans</name>
    <dbReference type="NCBI Taxonomy" id="1176587"/>
    <lineage>
        <taxon>Bacteria</taxon>
        <taxon>Pseudomonadati</taxon>
        <taxon>Bacteroidota</taxon>
        <taxon>Chitinophagia</taxon>
        <taxon>Chitinophagales</taxon>
        <taxon>Chitinophagaceae</taxon>
        <taxon>Niabella</taxon>
    </lineage>
</organism>
<dbReference type="Gene3D" id="2.60.40.790">
    <property type="match status" value="1"/>
</dbReference>
<reference evidence="4 5" key="1">
    <citation type="submission" date="2016-05" db="EMBL/GenBank/DDBJ databases">
        <title>Niabella ginsenosidivorans BS26 whole genome sequencing.</title>
        <authorList>
            <person name="Im W.T."/>
            <person name="Siddiqi M.Z."/>
        </authorList>
    </citation>
    <scope>NUCLEOTIDE SEQUENCE [LARGE SCALE GENOMIC DNA]</scope>
    <source>
        <strain evidence="4 5">BS26</strain>
    </source>
</reference>
<dbReference type="InterPro" id="IPR008978">
    <property type="entry name" value="HSP20-like_chaperone"/>
</dbReference>
<evidence type="ECO:0000259" key="3">
    <source>
        <dbReference type="PROSITE" id="PS01031"/>
    </source>
</evidence>
<feature type="domain" description="SHSP" evidence="3">
    <location>
        <begin position="33"/>
        <end position="146"/>
    </location>
</feature>
<evidence type="ECO:0000256" key="1">
    <source>
        <dbReference type="PROSITE-ProRule" id="PRU00285"/>
    </source>
</evidence>
<sequence>MYNQPLFNLREIFPGAASDFFFPWSEWLGRNNIFNYDTVPALNVSDDKERYKITVAAPGLEKGDFDIAVEDDVLTISAASEKEKEEEKKKYRRREYSYSGFCRTLTLPSDVDTDAIEATYENGILTLGLYIRAAICIALSFQVRLH</sequence>
<evidence type="ECO:0000256" key="2">
    <source>
        <dbReference type="RuleBase" id="RU003616"/>
    </source>
</evidence>
<dbReference type="InterPro" id="IPR031107">
    <property type="entry name" value="Small_HSP"/>
</dbReference>
<protein>
    <recommendedName>
        <fullName evidence="3">SHSP domain-containing protein</fullName>
    </recommendedName>
</protein>
<dbReference type="PROSITE" id="PS01031">
    <property type="entry name" value="SHSP"/>
    <property type="match status" value="1"/>
</dbReference>
<dbReference type="OrthoDB" id="9814487at2"/>
<dbReference type="AlphaFoldDB" id="A0A1A9I0H2"/>
<keyword evidence="5" id="KW-1185">Reference proteome</keyword>
<evidence type="ECO:0000313" key="4">
    <source>
        <dbReference type="EMBL" id="ANH80835.1"/>
    </source>
</evidence>
<dbReference type="EMBL" id="CP015772">
    <property type="protein sequence ID" value="ANH80835.1"/>
    <property type="molecule type" value="Genomic_DNA"/>
</dbReference>
<evidence type="ECO:0000313" key="5">
    <source>
        <dbReference type="Proteomes" id="UP000077667"/>
    </source>
</evidence>
<comment type="similarity">
    <text evidence="1 2">Belongs to the small heat shock protein (HSP20) family.</text>
</comment>